<dbReference type="OrthoDB" id="3069034at2759"/>
<evidence type="ECO:0000256" key="1">
    <source>
        <dbReference type="SAM" id="MobiDB-lite"/>
    </source>
</evidence>
<evidence type="ECO:0000313" key="2">
    <source>
        <dbReference type="EMBL" id="CAA7266791.1"/>
    </source>
</evidence>
<dbReference type="EMBL" id="CACVBS010000057">
    <property type="protein sequence ID" value="CAA7266791.1"/>
    <property type="molecule type" value="Genomic_DNA"/>
</dbReference>
<keyword evidence="3" id="KW-1185">Reference proteome</keyword>
<sequence length="399" mass="44912">MNNYISHWWHGSRQASNSGRHFSGPPPVPAGNYFPGTHPADANVVGPTRGRRLRDPWSYVLSPRSPRDSTRYHGSMHTEPLSPSLVPGAPLMRNNKPLPETSLESLGFYPEPPPPPELAIHVSDPMGPQDMDLIRAEVAHFIQTKSKRVNNTLTFAWTKGKNLRGRIIFQKLFEKLNRTFRVDRRTIRPLESFERMTFTIPEKVEDLEPWDVSFDDDTTTTDCIDFSNATNLREFIWVGNFSLLAYKCIGIPFHNLHTLKIIGLSMSVDDAISILHSSPNLVCAELGNVDDAASRRINPSTLKASAQTRVQFEQLRNLTIFTKESIDRILGKVYWTTLDNLTLALDGRGLVRVPAILPSLSHVARVKNLTLVLADGLPVGDAERIRMLLKNITVKLIRK</sequence>
<dbReference type="AlphaFoldDB" id="A0A8S0XW58"/>
<gene>
    <name evidence="2" type="ORF">AAE3_LOCUS9036</name>
</gene>
<evidence type="ECO:0000313" key="3">
    <source>
        <dbReference type="Proteomes" id="UP000467700"/>
    </source>
</evidence>
<name>A0A8S0XW58_CYCAE</name>
<protein>
    <submittedName>
        <fullName evidence="2">Uncharacterized protein</fullName>
    </submittedName>
</protein>
<reference evidence="2 3" key="1">
    <citation type="submission" date="2020-01" db="EMBL/GenBank/DDBJ databases">
        <authorList>
            <person name="Gupta K D."/>
        </authorList>
    </citation>
    <scope>NUCLEOTIDE SEQUENCE [LARGE SCALE GENOMIC DNA]</scope>
</reference>
<organism evidence="2 3">
    <name type="scientific">Cyclocybe aegerita</name>
    <name type="common">Black poplar mushroom</name>
    <name type="synonym">Agrocybe aegerita</name>
    <dbReference type="NCBI Taxonomy" id="1973307"/>
    <lineage>
        <taxon>Eukaryota</taxon>
        <taxon>Fungi</taxon>
        <taxon>Dikarya</taxon>
        <taxon>Basidiomycota</taxon>
        <taxon>Agaricomycotina</taxon>
        <taxon>Agaricomycetes</taxon>
        <taxon>Agaricomycetidae</taxon>
        <taxon>Agaricales</taxon>
        <taxon>Agaricineae</taxon>
        <taxon>Bolbitiaceae</taxon>
        <taxon>Cyclocybe</taxon>
    </lineage>
</organism>
<dbReference type="Proteomes" id="UP000467700">
    <property type="component" value="Unassembled WGS sequence"/>
</dbReference>
<comment type="caution">
    <text evidence="2">The sequence shown here is derived from an EMBL/GenBank/DDBJ whole genome shotgun (WGS) entry which is preliminary data.</text>
</comment>
<accession>A0A8S0XW58</accession>
<feature type="region of interest" description="Disordered" evidence="1">
    <location>
        <begin position="58"/>
        <end position="88"/>
    </location>
</feature>
<proteinExistence type="predicted"/>